<sequence>MVNNLIIDNIIKSALIEDINYIDITTDNLIEDNHISKGKFLAKEDGIICGIEVAKRVFFILDEKIKFHVLRNDGEFVKKGDIIATVEGSTKNILKGERVSLNIIQRLSGIATKTNKIVNLVKGYNVKIVDTRKTTPNMRVLEKYAVKIGGGYNHRYNLSESIMIKDNHIKALGSIREAVNKIKYKIGHTVKIEVEVKNLDELKEALDLNVDIILLDNMSIDEMKKAVKINNNKSILEASGNINEENIVDVAKTGVDIISMGALTHSFKSLDISMKII</sequence>
<dbReference type="Gene3D" id="3.20.20.70">
    <property type="entry name" value="Aldolase class I"/>
    <property type="match status" value="1"/>
</dbReference>
<dbReference type="Pfam" id="PF01729">
    <property type="entry name" value="QRPTase_C"/>
    <property type="match status" value="1"/>
</dbReference>
<keyword evidence="6" id="KW-0662">Pyridine nucleotide biosynthesis</keyword>
<dbReference type="InterPro" id="IPR022412">
    <property type="entry name" value="Quinolinate_PRibosylTrfase_N"/>
</dbReference>
<dbReference type="InterPro" id="IPR027277">
    <property type="entry name" value="NadC/ModD"/>
</dbReference>
<comment type="function">
    <text evidence="1">Involved in the catabolism of quinolinic acid (QA).</text>
</comment>
<dbReference type="UniPathway" id="UPA00253">
    <property type="reaction ID" value="UER00331"/>
</dbReference>
<evidence type="ECO:0000256" key="3">
    <source>
        <dbReference type="ARBA" id="ARBA00009400"/>
    </source>
</evidence>
<feature type="binding site" evidence="13">
    <location>
        <position position="216"/>
    </location>
    <ligand>
        <name>substrate</name>
    </ligand>
</feature>
<evidence type="ECO:0000256" key="2">
    <source>
        <dbReference type="ARBA" id="ARBA00004893"/>
    </source>
</evidence>
<organism evidence="16 17">
    <name type="scientific">Tepidibacter thalassicus DSM 15285</name>
    <dbReference type="NCBI Taxonomy" id="1123350"/>
    <lineage>
        <taxon>Bacteria</taxon>
        <taxon>Bacillati</taxon>
        <taxon>Bacillota</taxon>
        <taxon>Clostridia</taxon>
        <taxon>Peptostreptococcales</taxon>
        <taxon>Peptostreptococcaceae</taxon>
        <taxon>Tepidibacter</taxon>
    </lineage>
</organism>
<keyword evidence="17" id="KW-1185">Reference proteome</keyword>
<dbReference type="FunFam" id="3.90.1170.20:FF:000001">
    <property type="entry name" value="Nicotinate-nucleotide diphosphorylase (Carboxylating)"/>
    <property type="match status" value="1"/>
</dbReference>
<evidence type="ECO:0000256" key="13">
    <source>
        <dbReference type="PIRSR" id="PIRSR006250-1"/>
    </source>
</evidence>
<dbReference type="EC" id="2.4.2.19" evidence="5"/>
<evidence type="ECO:0000256" key="8">
    <source>
        <dbReference type="ARBA" id="ARBA00022679"/>
    </source>
</evidence>
<dbReference type="AlphaFoldDB" id="A0A1M5RV70"/>
<evidence type="ECO:0000256" key="11">
    <source>
        <dbReference type="ARBA" id="ARBA00069173"/>
    </source>
</evidence>
<proteinExistence type="inferred from homology"/>
<feature type="binding site" evidence="13">
    <location>
        <position position="165"/>
    </location>
    <ligand>
        <name>substrate</name>
    </ligand>
</feature>
<dbReference type="SUPFAM" id="SSF54675">
    <property type="entry name" value="Nicotinate/Quinolinate PRTase N-terminal domain-like"/>
    <property type="match status" value="1"/>
</dbReference>
<dbReference type="STRING" id="1123350.SAMN02744040_01522"/>
<dbReference type="CDD" id="cd01572">
    <property type="entry name" value="QPRTase"/>
    <property type="match status" value="1"/>
</dbReference>
<feature type="binding site" evidence="13">
    <location>
        <position position="98"/>
    </location>
    <ligand>
        <name>substrate</name>
    </ligand>
</feature>
<keyword evidence="7 12" id="KW-0328">Glycosyltransferase</keyword>
<comment type="catalytic activity">
    <reaction evidence="10">
        <text>nicotinate beta-D-ribonucleotide + CO2 + diphosphate = quinolinate + 5-phospho-alpha-D-ribose 1-diphosphate + 2 H(+)</text>
        <dbReference type="Rhea" id="RHEA:12733"/>
        <dbReference type="ChEBI" id="CHEBI:15378"/>
        <dbReference type="ChEBI" id="CHEBI:16526"/>
        <dbReference type="ChEBI" id="CHEBI:29959"/>
        <dbReference type="ChEBI" id="CHEBI:33019"/>
        <dbReference type="ChEBI" id="CHEBI:57502"/>
        <dbReference type="ChEBI" id="CHEBI:58017"/>
        <dbReference type="EC" id="2.4.2.19"/>
    </reaction>
</comment>
<dbReference type="InterPro" id="IPR004393">
    <property type="entry name" value="NadC"/>
</dbReference>
<evidence type="ECO:0000256" key="7">
    <source>
        <dbReference type="ARBA" id="ARBA00022676"/>
    </source>
</evidence>
<evidence type="ECO:0000256" key="4">
    <source>
        <dbReference type="ARBA" id="ARBA00011218"/>
    </source>
</evidence>
<accession>A0A1M5RV70</accession>
<dbReference type="InterPro" id="IPR037128">
    <property type="entry name" value="Quinolinate_PRibosylTase_N_sf"/>
</dbReference>
<comment type="pathway">
    <text evidence="2">Cofactor biosynthesis; NAD(+) biosynthesis; nicotinate D-ribonucleotide from quinolinate: step 1/1.</text>
</comment>
<evidence type="ECO:0000256" key="5">
    <source>
        <dbReference type="ARBA" id="ARBA00011944"/>
    </source>
</evidence>
<feature type="binding site" evidence="13">
    <location>
        <begin position="239"/>
        <end position="241"/>
    </location>
    <ligand>
        <name>substrate</name>
    </ligand>
</feature>
<dbReference type="PANTHER" id="PTHR32179:SF3">
    <property type="entry name" value="NICOTINATE-NUCLEOTIDE PYROPHOSPHORYLASE [CARBOXYLATING]"/>
    <property type="match status" value="1"/>
</dbReference>
<dbReference type="GO" id="GO:0034213">
    <property type="term" value="P:quinolinate catabolic process"/>
    <property type="evidence" value="ECO:0007669"/>
    <property type="project" value="TreeGrafter"/>
</dbReference>
<evidence type="ECO:0000313" key="16">
    <source>
        <dbReference type="EMBL" id="SHH30144.1"/>
    </source>
</evidence>
<feature type="binding site" evidence="13">
    <location>
        <position position="155"/>
    </location>
    <ligand>
        <name>substrate</name>
    </ligand>
</feature>
<comment type="similarity">
    <text evidence="3 12">Belongs to the NadC/ModD family.</text>
</comment>
<name>A0A1M5RV70_9FIRM</name>
<dbReference type="SUPFAM" id="SSF51690">
    <property type="entry name" value="Nicotinate/Quinolinate PRTase C-terminal domain-like"/>
    <property type="match status" value="1"/>
</dbReference>
<dbReference type="InterPro" id="IPR036068">
    <property type="entry name" value="Nicotinate_pribotase-like_C"/>
</dbReference>
<dbReference type="Gene3D" id="3.90.1170.20">
    <property type="entry name" value="Quinolinate phosphoribosyl transferase, N-terminal domain"/>
    <property type="match status" value="1"/>
</dbReference>
<dbReference type="GO" id="GO:0005737">
    <property type="term" value="C:cytoplasm"/>
    <property type="evidence" value="ECO:0007669"/>
    <property type="project" value="TreeGrafter"/>
</dbReference>
<keyword evidence="8 12" id="KW-0808">Transferase</keyword>
<dbReference type="InterPro" id="IPR002638">
    <property type="entry name" value="Quinolinate_PRibosylTrfase_C"/>
</dbReference>
<feature type="binding site" evidence="13">
    <location>
        <begin position="131"/>
        <end position="133"/>
    </location>
    <ligand>
        <name>substrate</name>
    </ligand>
</feature>
<evidence type="ECO:0000259" key="15">
    <source>
        <dbReference type="Pfam" id="PF02749"/>
    </source>
</evidence>
<reference evidence="17" key="1">
    <citation type="submission" date="2016-11" db="EMBL/GenBank/DDBJ databases">
        <authorList>
            <person name="Varghese N."/>
            <person name="Submissions S."/>
        </authorList>
    </citation>
    <scope>NUCLEOTIDE SEQUENCE [LARGE SCALE GENOMIC DNA]</scope>
    <source>
        <strain evidence="17">DSM 15285</strain>
    </source>
</reference>
<feature type="binding site" evidence="13">
    <location>
        <begin position="260"/>
        <end position="262"/>
    </location>
    <ligand>
        <name>substrate</name>
    </ligand>
</feature>
<gene>
    <name evidence="16" type="ORF">SAMN02744040_01522</name>
</gene>
<feature type="domain" description="Quinolinate phosphoribosyl transferase N-terminal" evidence="15">
    <location>
        <begin position="23"/>
        <end position="108"/>
    </location>
</feature>
<evidence type="ECO:0000256" key="12">
    <source>
        <dbReference type="PIRNR" id="PIRNR006250"/>
    </source>
</evidence>
<dbReference type="Proteomes" id="UP000242520">
    <property type="component" value="Unassembled WGS sequence"/>
</dbReference>
<dbReference type="FunFam" id="3.20.20.70:FF:000030">
    <property type="entry name" value="Nicotinate-nucleotide pyrophosphorylase, carboxylating"/>
    <property type="match status" value="1"/>
</dbReference>
<dbReference type="RefSeq" id="WP_072725213.1">
    <property type="nucleotide sequence ID" value="NZ_FQXH01000015.1"/>
</dbReference>
<protein>
    <recommendedName>
        <fullName evidence="11">Probable nicotinate-nucleotide pyrophosphorylase [carboxylating]</fullName>
        <ecNumber evidence="5">2.4.2.19</ecNumber>
    </recommendedName>
    <alternativeName>
        <fullName evidence="9">Quinolinate phosphoribosyltransferase [decarboxylating]</fullName>
    </alternativeName>
</protein>
<dbReference type="EMBL" id="FQXH01000015">
    <property type="protein sequence ID" value="SHH30144.1"/>
    <property type="molecule type" value="Genomic_DNA"/>
</dbReference>
<evidence type="ECO:0000313" key="17">
    <source>
        <dbReference type="Proteomes" id="UP000242520"/>
    </source>
</evidence>
<evidence type="ECO:0000259" key="14">
    <source>
        <dbReference type="Pfam" id="PF01729"/>
    </source>
</evidence>
<dbReference type="NCBIfam" id="TIGR00078">
    <property type="entry name" value="nadC"/>
    <property type="match status" value="1"/>
</dbReference>
<dbReference type="GO" id="GO:0009435">
    <property type="term" value="P:NAD+ biosynthetic process"/>
    <property type="evidence" value="ECO:0007669"/>
    <property type="project" value="UniProtKB-UniPathway"/>
</dbReference>
<dbReference type="PIRSF" id="PIRSF006250">
    <property type="entry name" value="NadC_ModD"/>
    <property type="match status" value="1"/>
</dbReference>
<dbReference type="OrthoDB" id="9782546at2"/>
<evidence type="ECO:0000256" key="10">
    <source>
        <dbReference type="ARBA" id="ARBA00047445"/>
    </source>
</evidence>
<evidence type="ECO:0000256" key="1">
    <source>
        <dbReference type="ARBA" id="ARBA00003237"/>
    </source>
</evidence>
<dbReference type="Pfam" id="PF02749">
    <property type="entry name" value="QRPTase_N"/>
    <property type="match status" value="1"/>
</dbReference>
<feature type="domain" description="Quinolinate phosphoribosyl transferase C-terminal" evidence="14">
    <location>
        <begin position="110"/>
        <end position="275"/>
    </location>
</feature>
<dbReference type="InterPro" id="IPR013785">
    <property type="entry name" value="Aldolase_TIM"/>
</dbReference>
<dbReference type="PANTHER" id="PTHR32179">
    <property type="entry name" value="NICOTINATE-NUCLEOTIDE PYROPHOSPHORYLASE [CARBOXYLATING]"/>
    <property type="match status" value="1"/>
</dbReference>
<feature type="binding site" evidence="13">
    <location>
        <position position="195"/>
    </location>
    <ligand>
        <name>substrate</name>
    </ligand>
</feature>
<dbReference type="GO" id="GO:0004514">
    <property type="term" value="F:nicotinate-nucleotide diphosphorylase (carboxylating) activity"/>
    <property type="evidence" value="ECO:0007669"/>
    <property type="project" value="UniProtKB-EC"/>
</dbReference>
<evidence type="ECO:0000256" key="6">
    <source>
        <dbReference type="ARBA" id="ARBA00022642"/>
    </source>
</evidence>
<comment type="subunit">
    <text evidence="4">Hexamer formed by 3 homodimers.</text>
</comment>
<evidence type="ECO:0000256" key="9">
    <source>
        <dbReference type="ARBA" id="ARBA00033102"/>
    </source>
</evidence>